<evidence type="ECO:0000313" key="2">
    <source>
        <dbReference type="EMBL" id="PZP32399.1"/>
    </source>
</evidence>
<accession>A0A2W5FS66</accession>
<organism evidence="2 3">
    <name type="scientific">Roseateles depolymerans</name>
    <dbReference type="NCBI Taxonomy" id="76731"/>
    <lineage>
        <taxon>Bacteria</taxon>
        <taxon>Pseudomonadati</taxon>
        <taxon>Pseudomonadota</taxon>
        <taxon>Betaproteobacteria</taxon>
        <taxon>Burkholderiales</taxon>
        <taxon>Sphaerotilaceae</taxon>
        <taxon>Roseateles</taxon>
    </lineage>
</organism>
<evidence type="ECO:0008006" key="4">
    <source>
        <dbReference type="Google" id="ProtNLM"/>
    </source>
</evidence>
<gene>
    <name evidence="2" type="ORF">DI603_10225</name>
</gene>
<comment type="caution">
    <text evidence="2">The sequence shown here is derived from an EMBL/GenBank/DDBJ whole genome shotgun (WGS) entry which is preliminary data.</text>
</comment>
<dbReference type="Proteomes" id="UP000249633">
    <property type="component" value="Unassembled WGS sequence"/>
</dbReference>
<protein>
    <recommendedName>
        <fullName evidence="4">Solute-binding protein family 3/N-terminal domain-containing protein</fullName>
    </recommendedName>
</protein>
<dbReference type="AlphaFoldDB" id="A0A2W5FS66"/>
<evidence type="ECO:0000313" key="3">
    <source>
        <dbReference type="Proteomes" id="UP000249633"/>
    </source>
</evidence>
<sequence length="282" mass="30338">MKFLGRPDARVAACRVPALLCMLALSLGSASALAQAQDCPARLRVAFPDASAEPLVRGQGEAFARPPGLLVDWVRAAVRDLGCEGVLELVRLPARRVRLMLEIGQIDLVAGVSANGPLGELLALPPPAGRFGEFDYSLGEVELALYARRGTLTSWDGQRLPALGEGARLGVVSGGRPEVLARERGWPAEAAPSQETALLKLQAGRTALLLGQAYFLDERLRTDARLARQIVKLQPPVERLRLQVGAVPGFAHSHPAFMQRLWTGLCRQSQMSHLDGACRLPP</sequence>
<evidence type="ECO:0000256" key="1">
    <source>
        <dbReference type="SAM" id="SignalP"/>
    </source>
</evidence>
<dbReference type="EMBL" id="QFOD01000008">
    <property type="protein sequence ID" value="PZP32399.1"/>
    <property type="molecule type" value="Genomic_DNA"/>
</dbReference>
<reference evidence="2 3" key="1">
    <citation type="submission" date="2017-08" db="EMBL/GenBank/DDBJ databases">
        <title>Infants hospitalized years apart are colonized by the same room-sourced microbial strains.</title>
        <authorList>
            <person name="Brooks B."/>
            <person name="Olm M.R."/>
            <person name="Firek B.A."/>
            <person name="Baker R."/>
            <person name="Thomas B.C."/>
            <person name="Morowitz M.J."/>
            <person name="Banfield J.F."/>
        </authorList>
    </citation>
    <scope>NUCLEOTIDE SEQUENCE [LARGE SCALE GENOMIC DNA]</scope>
    <source>
        <strain evidence="2">S2_012_000_R2_81</strain>
    </source>
</reference>
<proteinExistence type="predicted"/>
<feature type="signal peptide" evidence="1">
    <location>
        <begin position="1"/>
        <end position="34"/>
    </location>
</feature>
<feature type="chain" id="PRO_5016093395" description="Solute-binding protein family 3/N-terminal domain-containing protein" evidence="1">
    <location>
        <begin position="35"/>
        <end position="282"/>
    </location>
</feature>
<dbReference type="SUPFAM" id="SSF53850">
    <property type="entry name" value="Periplasmic binding protein-like II"/>
    <property type="match status" value="1"/>
</dbReference>
<name>A0A2W5FS66_9BURK</name>
<keyword evidence="1" id="KW-0732">Signal</keyword>